<organism evidence="8 9">
    <name type="scientific">Streptomyces iakyrus</name>
    <dbReference type="NCBI Taxonomy" id="68219"/>
    <lineage>
        <taxon>Bacteria</taxon>
        <taxon>Bacillati</taxon>
        <taxon>Actinomycetota</taxon>
        <taxon>Actinomycetes</taxon>
        <taxon>Kitasatosporales</taxon>
        <taxon>Streptomycetaceae</taxon>
        <taxon>Streptomyces</taxon>
    </lineage>
</organism>
<evidence type="ECO:0000259" key="5">
    <source>
        <dbReference type="Pfam" id="PF13930"/>
    </source>
</evidence>
<dbReference type="Pfam" id="PF05593">
    <property type="entry name" value="RHS_repeat"/>
    <property type="match status" value="6"/>
</dbReference>
<sequence length="1532" mass="167031">MRTLAKHLHDFADDVSDALRLVKGMAGEGTLLEWAGKSADVFKEDFADVPKNLKKLKKSYEMCGDALADFWPKLERAQSLADKALRKGREARDSLSSAQSRLTSADSWVTRAGKEADKYKDDPTGSKSDADKPDEAKVRAATRDVQHAKSAQSKAQSDVSDAQDALAAAKKMAADARKMRDDAAREAKSKIDEASDAGIQNRSWWEEVGDWFVDNWDTIVAVCKVVVAVVGIVAMIIGGPILGAIVLIAALVVLADTLYKYSKGQASLWDVAFAALDCIPGFKGLTTLGGLAKGLKGGVAAMRGGLKGMGLALRGLGKSARGTLDNALAGGKDAYGRLKARIRGCGDPIDMATGRMFLSQADVLLPGTLPLAFTRRSESGYGIGWWFGPSWSSTVDQHLEIDERGVLFVAEDGRLFSYPHPIGPGSPVHPEVGPNWPLNRLEDGGYRVEDPATGVERWFGAPIGGVASVVRIADRHGNAVDFDYTPDGAPAALRHTGGYHVRITTEDHRVTALHLAGAADDGSDVEIMRYGYTDGSLTEIINSSGLPLRLSYDERLRLTSWTDTNGSTYRYTYDERDRCVAQSGEAGHMAASLEYDGTDAAWPGRRITSLTDSDGEVTRFVVNERYLIEAEIDACGGVTRSEYDQDQRLVAVTDALGHATRFTRDQVGRVVAVTRADGRTTHYSHTDTGQLATVVVSDGATLTRAYDSRGNCTALSDPLGATTHYAYDRAGGLVAVTDALGSTTYLRNNPAGQTTEITDPLGHRVKREYDAFGRVASVTDASGHVTRCTWTTEGKIAHLVGPDGTEQRWEYDGEGNCVRHVDANGGVTGYEYTHFDLLSARTDPDGARYEFSYSPSLKLTRVTNPQGLTWEYAYDAAGRLVGEKDFDDRRVTYTRDAAGRLVARTNPLGETVHYTLDEVGRTLTKDAAGTVTSYEYDGSGALRRVVSPDCDLSWQRDRAGRVVAESVNGRTLHTRYDARGRRTGRTTPGGAVADYVYDVAGRMVTLTTSGHSLTFAHDASGHEVSRCVDGSPTLEQSWDPAGRLAGQSLFHAGETVQRHAYTFRPDGHLVGIEDSRTGPTALRLDPVGRVTEVRAEEWTETYAYDPAGNQTDARWPARHGGEEAQGPRTVRGTRLTRAGSVRYEHDGAGRVIVRRRSRLSRRPDVWTYTWDAEDRLTSVTTPDGTVWRYRYDPFGRRLSKERMGSDGLTATEVTYFVWDGPVLTEQTTVAADLPHPVTLTWDHDGLRPLAQTERITDATSQREIDARFFAIITDLVGTPTELVDEHGAVAWRSRRTLWGVTAWSAGSTAHTPLRFPGQYHDTETGLHYNHHRYYDPETARYASPDPLGLTLALNPAAYVSNPWTWLDPMGLGPCNGVYAHNGQVHYLPLDAEGRATGVDAVLTRDILNSGTPANPNIHPSGWSGHGRNYNEGRGHLLADRLGGSGDLEENLVTLTQDPTNTPIMRDEIEQLVYDAVDRGETVTYQVRAHYPQPGDVAPHQLTIRARGDGGFALDRVLENPAGMFGFGETEVL</sequence>
<feature type="compositionally biased region" description="Basic and acidic residues" evidence="2">
    <location>
        <begin position="112"/>
        <end position="147"/>
    </location>
</feature>
<dbReference type="Pfam" id="PF25023">
    <property type="entry name" value="TEN_YD-shell"/>
    <property type="match status" value="1"/>
</dbReference>
<dbReference type="SUPFAM" id="SSF69304">
    <property type="entry name" value="Tricorn protease N-terminal domain"/>
    <property type="match status" value="1"/>
</dbReference>
<feature type="region of interest" description="Disordered" evidence="2">
    <location>
        <begin position="87"/>
        <end position="160"/>
    </location>
</feature>
<evidence type="ECO:0000313" key="8">
    <source>
        <dbReference type="EMBL" id="MFJ4080194.1"/>
    </source>
</evidence>
<proteinExistence type="predicted"/>
<dbReference type="Pfam" id="PF03527">
    <property type="entry name" value="RHS"/>
    <property type="match status" value="1"/>
</dbReference>
<dbReference type="InterPro" id="IPR045351">
    <property type="entry name" value="DUF6531"/>
</dbReference>
<gene>
    <name evidence="8" type="ORF">ACIP2Z_14665</name>
</gene>
<dbReference type="InterPro" id="IPR006530">
    <property type="entry name" value="YD"/>
</dbReference>
<dbReference type="Gene3D" id="1.20.120.330">
    <property type="entry name" value="Nucleotidyltransferases domain 2"/>
    <property type="match status" value="1"/>
</dbReference>
<feature type="compositionally biased region" description="Low complexity" evidence="2">
    <location>
        <begin position="148"/>
        <end position="160"/>
    </location>
</feature>
<reference evidence="8 9" key="1">
    <citation type="submission" date="2024-10" db="EMBL/GenBank/DDBJ databases">
        <title>The Natural Products Discovery Center: Release of the First 8490 Sequenced Strains for Exploring Actinobacteria Biosynthetic Diversity.</title>
        <authorList>
            <person name="Kalkreuter E."/>
            <person name="Kautsar S.A."/>
            <person name="Yang D."/>
            <person name="Bader C.D."/>
            <person name="Teijaro C.N."/>
            <person name="Fluegel L."/>
            <person name="Davis C.M."/>
            <person name="Simpson J.R."/>
            <person name="Lauterbach L."/>
            <person name="Steele A.D."/>
            <person name="Gui C."/>
            <person name="Meng S."/>
            <person name="Li G."/>
            <person name="Viehrig K."/>
            <person name="Ye F."/>
            <person name="Su P."/>
            <person name="Kiefer A.F."/>
            <person name="Nichols A."/>
            <person name="Cepeda A.J."/>
            <person name="Yan W."/>
            <person name="Fan B."/>
            <person name="Jiang Y."/>
            <person name="Adhikari A."/>
            <person name="Zheng C.-J."/>
            <person name="Schuster L."/>
            <person name="Cowan T.M."/>
            <person name="Smanski M.J."/>
            <person name="Chevrette M.G."/>
            <person name="De Carvalho L.P.S."/>
            <person name="Shen B."/>
        </authorList>
    </citation>
    <scope>NUCLEOTIDE SEQUENCE [LARGE SCALE GENOMIC DNA]</scope>
    <source>
        <strain evidence="8 9">NPDC089932</strain>
    </source>
</reference>
<dbReference type="Proteomes" id="UP001617511">
    <property type="component" value="Unassembled WGS sequence"/>
</dbReference>
<dbReference type="NCBIfam" id="TIGR03696">
    <property type="entry name" value="Rhs_assc_core"/>
    <property type="match status" value="1"/>
</dbReference>
<evidence type="ECO:0000256" key="1">
    <source>
        <dbReference type="ARBA" id="ARBA00022737"/>
    </source>
</evidence>
<evidence type="ECO:0000256" key="3">
    <source>
        <dbReference type="SAM" id="Phobius"/>
    </source>
</evidence>
<dbReference type="InterPro" id="IPR031325">
    <property type="entry name" value="RHS_repeat"/>
</dbReference>
<dbReference type="NCBIfam" id="TIGR01643">
    <property type="entry name" value="YD_repeat_2x"/>
    <property type="match status" value="10"/>
</dbReference>
<feature type="domain" description="Type VII secretion system protein EssD-like" evidence="5">
    <location>
        <begin position="1378"/>
        <end position="1500"/>
    </location>
</feature>
<protein>
    <submittedName>
        <fullName evidence="8">RHS repeat-associated core domain-containing protein</fullName>
    </submittedName>
</protein>
<dbReference type="Gene3D" id="3.40.570.10">
    <property type="entry name" value="Extracellular Endonuclease, subunit A"/>
    <property type="match status" value="1"/>
</dbReference>
<evidence type="ECO:0000313" key="9">
    <source>
        <dbReference type="Proteomes" id="UP001617511"/>
    </source>
</evidence>
<evidence type="ECO:0000259" key="6">
    <source>
        <dbReference type="Pfam" id="PF20148"/>
    </source>
</evidence>
<feature type="transmembrane region" description="Helical" evidence="3">
    <location>
        <begin position="225"/>
        <end position="255"/>
    </location>
</feature>
<feature type="domain" description="Teneurin-like YD-shell" evidence="7">
    <location>
        <begin position="609"/>
        <end position="780"/>
    </location>
</feature>
<keyword evidence="9" id="KW-1185">Reference proteome</keyword>
<keyword evidence="3" id="KW-0472">Membrane</keyword>
<dbReference type="InterPro" id="IPR044927">
    <property type="entry name" value="Endonuclea_NS_2"/>
</dbReference>
<dbReference type="Pfam" id="PF20148">
    <property type="entry name" value="DUF6531"/>
    <property type="match status" value="1"/>
</dbReference>
<feature type="compositionally biased region" description="Polar residues" evidence="2">
    <location>
        <begin position="94"/>
        <end position="107"/>
    </location>
</feature>
<dbReference type="InterPro" id="IPR044929">
    <property type="entry name" value="DNA/RNA_non-sp_Endonuclease_sf"/>
</dbReference>
<dbReference type="Pfam" id="PF13930">
    <property type="entry name" value="Endonuclea_NS_2"/>
    <property type="match status" value="1"/>
</dbReference>
<name>A0ABW8FDR7_9ACTN</name>
<comment type="caution">
    <text evidence="8">The sequence shown here is derived from an EMBL/GenBank/DDBJ whole genome shotgun (WGS) entry which is preliminary data.</text>
</comment>
<dbReference type="RefSeq" id="WP_402072514.1">
    <property type="nucleotide sequence ID" value="NZ_JBIVGG010000006.1"/>
</dbReference>
<evidence type="ECO:0000256" key="2">
    <source>
        <dbReference type="SAM" id="MobiDB-lite"/>
    </source>
</evidence>
<keyword evidence="3" id="KW-0812">Transmembrane</keyword>
<accession>A0ABW8FDR7</accession>
<evidence type="ECO:0000259" key="7">
    <source>
        <dbReference type="Pfam" id="PF25023"/>
    </source>
</evidence>
<keyword evidence="1" id="KW-0677">Repeat</keyword>
<dbReference type="SUPFAM" id="SSF50969">
    <property type="entry name" value="YVTN repeat-like/Quinoprotein amine dehydrogenase"/>
    <property type="match status" value="1"/>
</dbReference>
<evidence type="ECO:0000259" key="4">
    <source>
        <dbReference type="Pfam" id="PF03527"/>
    </source>
</evidence>
<dbReference type="InterPro" id="IPR001826">
    <property type="entry name" value="RHS"/>
</dbReference>
<dbReference type="InterPro" id="IPR022385">
    <property type="entry name" value="Rhs_assc_core"/>
</dbReference>
<dbReference type="EMBL" id="JBIVGG010000006">
    <property type="protein sequence ID" value="MFJ4080194.1"/>
    <property type="molecule type" value="Genomic_DNA"/>
</dbReference>
<feature type="domain" description="RHS protein conserved region" evidence="4">
    <location>
        <begin position="1273"/>
        <end position="1301"/>
    </location>
</feature>
<keyword evidence="3" id="KW-1133">Transmembrane helix</keyword>
<dbReference type="InterPro" id="IPR050708">
    <property type="entry name" value="T6SS_VgrG/RHS"/>
</dbReference>
<feature type="region of interest" description="Disordered" evidence="2">
    <location>
        <begin position="1106"/>
        <end position="1129"/>
    </location>
</feature>
<dbReference type="PANTHER" id="PTHR32305:SF15">
    <property type="entry name" value="PROTEIN RHSA-RELATED"/>
    <property type="match status" value="1"/>
</dbReference>
<dbReference type="InterPro" id="IPR056823">
    <property type="entry name" value="TEN-like_YD-shell"/>
</dbReference>
<feature type="domain" description="DUF6531" evidence="6">
    <location>
        <begin position="346"/>
        <end position="418"/>
    </location>
</feature>
<dbReference type="InterPro" id="IPR011044">
    <property type="entry name" value="Quino_amine_DH_bsu"/>
</dbReference>
<dbReference type="PANTHER" id="PTHR32305">
    <property type="match status" value="1"/>
</dbReference>
<dbReference type="Gene3D" id="2.180.10.10">
    <property type="entry name" value="RHS repeat-associated core"/>
    <property type="match status" value="2"/>
</dbReference>
<dbReference type="PRINTS" id="PR00394">
    <property type="entry name" value="RHSPROTEIN"/>
</dbReference>